<dbReference type="Proteomes" id="UP000772434">
    <property type="component" value="Unassembled WGS sequence"/>
</dbReference>
<feature type="compositionally biased region" description="Polar residues" evidence="1">
    <location>
        <begin position="143"/>
        <end position="158"/>
    </location>
</feature>
<feature type="region of interest" description="Disordered" evidence="1">
    <location>
        <begin position="142"/>
        <end position="163"/>
    </location>
</feature>
<name>A0A9P5PVZ1_9AGAR</name>
<accession>A0A9P5PVZ1</accession>
<dbReference type="OrthoDB" id="2418900at2759"/>
<organism evidence="2 3">
    <name type="scientific">Rhodocollybia butyracea</name>
    <dbReference type="NCBI Taxonomy" id="206335"/>
    <lineage>
        <taxon>Eukaryota</taxon>
        <taxon>Fungi</taxon>
        <taxon>Dikarya</taxon>
        <taxon>Basidiomycota</taxon>
        <taxon>Agaricomycotina</taxon>
        <taxon>Agaricomycetes</taxon>
        <taxon>Agaricomycetidae</taxon>
        <taxon>Agaricales</taxon>
        <taxon>Marasmiineae</taxon>
        <taxon>Omphalotaceae</taxon>
        <taxon>Rhodocollybia</taxon>
    </lineage>
</organism>
<keyword evidence="3" id="KW-1185">Reference proteome</keyword>
<dbReference type="EMBL" id="JADNRY010000042">
    <property type="protein sequence ID" value="KAF9070299.1"/>
    <property type="molecule type" value="Genomic_DNA"/>
</dbReference>
<dbReference type="Pfam" id="PF18759">
    <property type="entry name" value="Plavaka"/>
    <property type="match status" value="2"/>
</dbReference>
<sequence>MWTTGFWNAVQHAIPVGGTVCPVIIASDKTNLTRFSGNKLDLKLRTYEIFHRSMAHVLEPLKSAGNPKTGGEMVGGDGNVRKVYPLLCTYVADYPEQCLVTCTKYGTCPKCQRKANDLGLASAGDSRTVLWTLGIMKEAHDTSVANQKATPGQDSNSTRKSKSRAHTLAMKHDVAGGIEPFWKDFPLTDIHDCITPDILHQCYQGVFKHLLKWVQEIVVLPPTCGVRHFKKGIADFSQVTGTEHKHIARILLASLTGKVDQRGIVACKALLNFIHLAQTKCLAQKKAYFVNNRLPKIKSTFPNSILCFIM</sequence>
<gene>
    <name evidence="2" type="ORF">BDP27DRAFT_1382874</name>
</gene>
<reference evidence="2" key="1">
    <citation type="submission" date="2020-11" db="EMBL/GenBank/DDBJ databases">
        <authorList>
            <consortium name="DOE Joint Genome Institute"/>
            <person name="Ahrendt S."/>
            <person name="Riley R."/>
            <person name="Andreopoulos W."/>
            <person name="Labutti K."/>
            <person name="Pangilinan J."/>
            <person name="Ruiz-Duenas F.J."/>
            <person name="Barrasa J.M."/>
            <person name="Sanchez-Garcia M."/>
            <person name="Camarero S."/>
            <person name="Miyauchi S."/>
            <person name="Serrano A."/>
            <person name="Linde D."/>
            <person name="Babiker R."/>
            <person name="Drula E."/>
            <person name="Ayuso-Fernandez I."/>
            <person name="Pacheco R."/>
            <person name="Padilla G."/>
            <person name="Ferreira P."/>
            <person name="Barriuso J."/>
            <person name="Kellner H."/>
            <person name="Castanera R."/>
            <person name="Alfaro M."/>
            <person name="Ramirez L."/>
            <person name="Pisabarro A.G."/>
            <person name="Kuo A."/>
            <person name="Tritt A."/>
            <person name="Lipzen A."/>
            <person name="He G."/>
            <person name="Yan M."/>
            <person name="Ng V."/>
            <person name="Cullen D."/>
            <person name="Martin F."/>
            <person name="Rosso M.-N."/>
            <person name="Henrissat B."/>
            <person name="Hibbett D."/>
            <person name="Martinez A.T."/>
            <person name="Grigoriev I.V."/>
        </authorList>
    </citation>
    <scope>NUCLEOTIDE SEQUENCE</scope>
    <source>
        <strain evidence="2">AH 40177</strain>
    </source>
</reference>
<dbReference type="InterPro" id="IPR041078">
    <property type="entry name" value="Plavaka"/>
</dbReference>
<protein>
    <submittedName>
        <fullName evidence="2">Uncharacterized protein</fullName>
    </submittedName>
</protein>
<comment type="caution">
    <text evidence="2">The sequence shown here is derived from an EMBL/GenBank/DDBJ whole genome shotgun (WGS) entry which is preliminary data.</text>
</comment>
<evidence type="ECO:0000256" key="1">
    <source>
        <dbReference type="SAM" id="MobiDB-lite"/>
    </source>
</evidence>
<dbReference type="AlphaFoldDB" id="A0A9P5PVZ1"/>
<evidence type="ECO:0000313" key="3">
    <source>
        <dbReference type="Proteomes" id="UP000772434"/>
    </source>
</evidence>
<evidence type="ECO:0000313" key="2">
    <source>
        <dbReference type="EMBL" id="KAF9070299.1"/>
    </source>
</evidence>
<proteinExistence type="predicted"/>